<accession>A0A124FWY8</accession>
<dbReference type="InterPro" id="IPR002059">
    <property type="entry name" value="CSP_DNA-bd"/>
</dbReference>
<protein>
    <submittedName>
        <fullName evidence="4">Cold shock-like protein</fullName>
    </submittedName>
</protein>
<dbReference type="InterPro" id="IPR012340">
    <property type="entry name" value="NA-bd_OB-fold"/>
</dbReference>
<evidence type="ECO:0000313" key="4">
    <source>
        <dbReference type="EMBL" id="KUK76387.1"/>
    </source>
</evidence>
<dbReference type="AlphaFoldDB" id="A0A124FWY8"/>
<dbReference type="Proteomes" id="UP000053904">
    <property type="component" value="Unassembled WGS sequence"/>
</dbReference>
<comment type="caution">
    <text evidence="4">The sequence shown here is derived from an EMBL/GenBank/DDBJ whole genome shotgun (WGS) entry which is preliminary data.</text>
</comment>
<dbReference type="PRINTS" id="PR00050">
    <property type="entry name" value="COLDSHOCK"/>
</dbReference>
<feature type="domain" description="CSD" evidence="3">
    <location>
        <begin position="1"/>
        <end position="66"/>
    </location>
</feature>
<dbReference type="InterPro" id="IPR012156">
    <property type="entry name" value="Cold_shock_CspA"/>
</dbReference>
<dbReference type="CDD" id="cd04458">
    <property type="entry name" value="CSP_CDS"/>
    <property type="match status" value="1"/>
</dbReference>
<name>A0A124FWY8_9BACT</name>
<dbReference type="SMART" id="SM00357">
    <property type="entry name" value="CSP"/>
    <property type="match status" value="1"/>
</dbReference>
<evidence type="ECO:0000256" key="1">
    <source>
        <dbReference type="ARBA" id="ARBA00004496"/>
    </source>
</evidence>
<sequence length="69" mass="7737">MAQGTVKTVTDRGYGFISQEGEEKDIFFHENSLEGDLADRKLFEGDKVSFDVEETPKGLNAVNIKLIEE</sequence>
<organism evidence="4 5">
    <name type="scientific">candidate division WS6 bacterium 34_10</name>
    <dbReference type="NCBI Taxonomy" id="1641389"/>
    <lineage>
        <taxon>Bacteria</taxon>
        <taxon>Candidatus Dojkabacteria</taxon>
    </lineage>
</organism>
<gene>
    <name evidence="4" type="ORF">XD93_0949</name>
</gene>
<evidence type="ECO:0000256" key="2">
    <source>
        <dbReference type="ARBA" id="ARBA00022490"/>
    </source>
</evidence>
<dbReference type="InterPro" id="IPR011129">
    <property type="entry name" value="CSD"/>
</dbReference>
<dbReference type="EMBL" id="LGGO01000159">
    <property type="protein sequence ID" value="KUK76387.1"/>
    <property type="molecule type" value="Genomic_DNA"/>
</dbReference>
<evidence type="ECO:0000313" key="5">
    <source>
        <dbReference type="Proteomes" id="UP000053904"/>
    </source>
</evidence>
<dbReference type="PIRSF" id="PIRSF002599">
    <property type="entry name" value="Cold_shock_A"/>
    <property type="match status" value="1"/>
</dbReference>
<proteinExistence type="predicted"/>
<dbReference type="GO" id="GO:0003676">
    <property type="term" value="F:nucleic acid binding"/>
    <property type="evidence" value="ECO:0007669"/>
    <property type="project" value="InterPro"/>
</dbReference>
<dbReference type="Pfam" id="PF00313">
    <property type="entry name" value="CSD"/>
    <property type="match status" value="1"/>
</dbReference>
<dbReference type="GO" id="GO:0005737">
    <property type="term" value="C:cytoplasm"/>
    <property type="evidence" value="ECO:0007669"/>
    <property type="project" value="UniProtKB-SubCell"/>
</dbReference>
<reference evidence="5" key="1">
    <citation type="journal article" date="2015" name="MBio">
        <title>Genome-Resolved Metagenomic Analysis Reveals Roles for Candidate Phyla and Other Microbial Community Members in Biogeochemical Transformations in Oil Reservoirs.</title>
        <authorList>
            <person name="Hu P."/>
            <person name="Tom L."/>
            <person name="Singh A."/>
            <person name="Thomas B.C."/>
            <person name="Baker B.J."/>
            <person name="Piceno Y.M."/>
            <person name="Andersen G.L."/>
            <person name="Banfield J.F."/>
        </authorList>
    </citation>
    <scope>NUCLEOTIDE SEQUENCE [LARGE SCALE GENOMIC DNA]</scope>
</reference>
<dbReference type="PROSITE" id="PS51857">
    <property type="entry name" value="CSD_2"/>
    <property type="match status" value="1"/>
</dbReference>
<dbReference type="SUPFAM" id="SSF50249">
    <property type="entry name" value="Nucleic acid-binding proteins"/>
    <property type="match status" value="1"/>
</dbReference>
<keyword evidence="2" id="KW-0963">Cytoplasm</keyword>
<evidence type="ECO:0000259" key="3">
    <source>
        <dbReference type="PROSITE" id="PS51857"/>
    </source>
</evidence>
<dbReference type="Gene3D" id="2.40.50.140">
    <property type="entry name" value="Nucleic acid-binding proteins"/>
    <property type="match status" value="1"/>
</dbReference>
<comment type="subcellular location">
    <subcellularLocation>
        <location evidence="1">Cytoplasm</location>
    </subcellularLocation>
</comment>